<evidence type="ECO:0000313" key="2">
    <source>
        <dbReference type="Proteomes" id="UP001064048"/>
    </source>
</evidence>
<proteinExistence type="predicted"/>
<keyword evidence="2" id="KW-1185">Reference proteome</keyword>
<name>A0ACC0JCM0_CHOFU</name>
<comment type="caution">
    <text evidence="1">The sequence shown here is derived from an EMBL/GenBank/DDBJ whole genome shotgun (WGS) entry which is preliminary data.</text>
</comment>
<accession>A0ACC0JCM0</accession>
<evidence type="ECO:0000313" key="1">
    <source>
        <dbReference type="EMBL" id="KAI8421842.1"/>
    </source>
</evidence>
<dbReference type="Proteomes" id="UP001064048">
    <property type="component" value="Chromosome 16"/>
</dbReference>
<protein>
    <submittedName>
        <fullName evidence="1">Uncharacterized protein</fullName>
    </submittedName>
</protein>
<reference evidence="1 2" key="1">
    <citation type="journal article" date="2022" name="Genome Biol. Evol.">
        <title>The Spruce Budworm Genome: Reconstructing the Evolutionary History of Antifreeze Proteins.</title>
        <authorList>
            <person name="Beliveau C."/>
            <person name="Gagne P."/>
            <person name="Picq S."/>
            <person name="Vernygora O."/>
            <person name="Keeling C.I."/>
            <person name="Pinkney K."/>
            <person name="Doucet D."/>
            <person name="Wen F."/>
            <person name="Johnston J.S."/>
            <person name="Maaroufi H."/>
            <person name="Boyle B."/>
            <person name="Laroche J."/>
            <person name="Dewar K."/>
            <person name="Juretic N."/>
            <person name="Blackburn G."/>
            <person name="Nisole A."/>
            <person name="Brunet B."/>
            <person name="Brandao M."/>
            <person name="Lumley L."/>
            <person name="Duan J."/>
            <person name="Quan G."/>
            <person name="Lucarotti C.J."/>
            <person name="Roe A.D."/>
            <person name="Sperling F.A.H."/>
            <person name="Levesque R.C."/>
            <person name="Cusson M."/>
        </authorList>
    </citation>
    <scope>NUCLEOTIDE SEQUENCE [LARGE SCALE GENOMIC DNA]</scope>
    <source>
        <strain evidence="1">Glfc:IPQL:Cfum</strain>
    </source>
</reference>
<organism evidence="1 2">
    <name type="scientific">Choristoneura fumiferana</name>
    <name type="common">Spruce budworm moth</name>
    <name type="synonym">Archips fumiferana</name>
    <dbReference type="NCBI Taxonomy" id="7141"/>
    <lineage>
        <taxon>Eukaryota</taxon>
        <taxon>Metazoa</taxon>
        <taxon>Ecdysozoa</taxon>
        <taxon>Arthropoda</taxon>
        <taxon>Hexapoda</taxon>
        <taxon>Insecta</taxon>
        <taxon>Pterygota</taxon>
        <taxon>Neoptera</taxon>
        <taxon>Endopterygota</taxon>
        <taxon>Lepidoptera</taxon>
        <taxon>Glossata</taxon>
        <taxon>Ditrysia</taxon>
        <taxon>Tortricoidea</taxon>
        <taxon>Tortricidae</taxon>
        <taxon>Tortricinae</taxon>
        <taxon>Choristoneura</taxon>
    </lineage>
</organism>
<gene>
    <name evidence="1" type="ORF">MSG28_009786</name>
</gene>
<dbReference type="EMBL" id="CM046116">
    <property type="protein sequence ID" value="KAI8421842.1"/>
    <property type="molecule type" value="Genomic_DNA"/>
</dbReference>
<sequence length="644" mass="71620">MASRYLALAHSVSCGQQQYASMEVWGQEAIYNCNSCACHYCWYKPSLSAVVLPFGRRSHAPEHNAADECDVKGVPSAPQNLTVNRVTSEDIHLSWAPPTTFTHHFIPNPEPKATADNTELQGDEPMKNDLPAIRAETLTNFETIIDSYKKDKLKYNDEFPLPDIMNDYRIRRDLRSHRHRKRRQDVNATDTRTTHAEKHDLETHEAVEFPIEVGVPKIDASTVIGVPSSADVKKMNYFPSDLGMGDYSKATKNLTLLNTAGVLTKVVGFRLRNLKPFTPYKIWVRAFYNFSLQGVKSSDLLDRLGPQSEPLYVLTDVLPPSAPVILNLTCDQPHDILYLQWRQPLEYNNSLDQYVVTLRKLPEQQPRTRLKLPTSKSDIETTISVSVELENVTRYEVKIYAVTLSVARALTLVNGTESPPKEVSSEWCMAHSEARVPSELAPEQAGPSAVLMCVAPVALLACVGAAVLYWRCRSRLSKCISAAYNYLEEGGERAARAPLNAYKKPVVNCSPLRACAEPGSPAAAPEPAARPPRMAGLQHPAVPARDFPRHVAALHADGDIGFSKEYEIVVAKSAALGHTSHHSHRPENRLKNRYLNITASNHSSAGERYGGGRYAPPFVLGLRWPCVCVRRSLVVTRQLCARVT</sequence>